<dbReference type="RefSeq" id="WP_215194079.1">
    <property type="nucleotide sequence ID" value="NZ_JAHHDY010000018.1"/>
</dbReference>
<evidence type="ECO:0000313" key="3">
    <source>
        <dbReference type="Proteomes" id="UP000763802"/>
    </source>
</evidence>
<feature type="signal peptide" evidence="1">
    <location>
        <begin position="1"/>
        <end position="24"/>
    </location>
</feature>
<proteinExistence type="predicted"/>
<dbReference type="EMBL" id="JAHHDY010000018">
    <property type="protein sequence ID" value="MBT3142820.1"/>
    <property type="molecule type" value="Genomic_DNA"/>
</dbReference>
<gene>
    <name evidence="2" type="ORF">KL867_17250</name>
</gene>
<sequence>MTSKSSALLSLASVLSIAASIASAADNSDIRLIVQITVDGLRGDLLSRYEPSFGPNGFRRLTEDGVWYTDAHHLHANTETVVGHATLATGAHPSEHGMIGNIWFNRADGRLGYNIEDPDYLMLPVPGFKGQGDQLDPSQTVAESSGRSPRNLLASTFGDELYKSNNGRSKVIGISSKDRSAVAMAGHVGDAYWMSVETGAYETSSYYFDTYPDWVLKWNAKRPADAAIGSNWVLHDPLDTYLLANNDDRPYEADLKGFGRTFPHSYGDPADGLYYTQVVIGPLGDQLTASFGKAAILGEGLGLDDDVDYLSLSFSGVDATNHFFGPSSLENEEMVRMLDRTLADLFAFIDENVGRENVLYLLSADHGMPEMPEQMADHGHTTARAGQTVLADQLNVEIRETLGVDTAIKAFFRPYIYLDDDAIETANVNKRDVERLIVDSLASRPGVALAMPKEPFPEQRGGFLESPIRNNYHPARSGDIYVVQSPYSFLLDPGAVAVMHGSPWRYDTHVPILFAGPGIEAGQVTRRVATVDVAVTLSRMFGTTIPSGAAGTVLVEVWK</sequence>
<dbReference type="PANTHER" id="PTHR10151">
    <property type="entry name" value="ECTONUCLEOTIDE PYROPHOSPHATASE/PHOSPHODIESTERASE"/>
    <property type="match status" value="1"/>
</dbReference>
<dbReference type="InterPro" id="IPR026263">
    <property type="entry name" value="Alkaline_phosphatase_prok"/>
</dbReference>
<dbReference type="Gene3D" id="3.30.1360.150">
    <property type="match status" value="1"/>
</dbReference>
<comment type="caution">
    <text evidence="2">The sequence shown here is derived from an EMBL/GenBank/DDBJ whole genome shotgun (WGS) entry which is preliminary data.</text>
</comment>
<accession>A0ABS5WUJ9</accession>
<dbReference type="Gene3D" id="3.40.720.10">
    <property type="entry name" value="Alkaline Phosphatase, subunit A"/>
    <property type="match status" value="1"/>
</dbReference>
<evidence type="ECO:0000256" key="1">
    <source>
        <dbReference type="SAM" id="SignalP"/>
    </source>
</evidence>
<keyword evidence="3" id="KW-1185">Reference proteome</keyword>
<dbReference type="PIRSF" id="PIRSF031924">
    <property type="entry name" value="Pi-irrepressible_AP"/>
    <property type="match status" value="1"/>
</dbReference>
<keyword evidence="1" id="KW-0732">Signal</keyword>
<dbReference type="CDD" id="cd16016">
    <property type="entry name" value="AP-SPAP"/>
    <property type="match status" value="1"/>
</dbReference>
<name>A0ABS5WUJ9_9RHOB</name>
<dbReference type="PANTHER" id="PTHR10151:SF126">
    <property type="entry name" value="ECTONUCLEOTIDE PYROPHOSPHATASE_PHOSPHODIESTERASE FAMILY MEMBER 7-LIKE"/>
    <property type="match status" value="1"/>
</dbReference>
<dbReference type="InterPro" id="IPR017850">
    <property type="entry name" value="Alkaline_phosphatase_core_sf"/>
</dbReference>
<dbReference type="SUPFAM" id="SSF53649">
    <property type="entry name" value="Alkaline phosphatase-like"/>
    <property type="match status" value="1"/>
</dbReference>
<dbReference type="Proteomes" id="UP000763802">
    <property type="component" value="Unassembled WGS sequence"/>
</dbReference>
<protein>
    <submittedName>
        <fullName evidence="2">Alkaline phosphatase family protein</fullName>
    </submittedName>
</protein>
<feature type="chain" id="PRO_5046778835" evidence="1">
    <location>
        <begin position="25"/>
        <end position="559"/>
    </location>
</feature>
<dbReference type="Pfam" id="PF01663">
    <property type="entry name" value="Phosphodiest"/>
    <property type="match status" value="1"/>
</dbReference>
<reference evidence="2 3" key="1">
    <citation type="submission" date="2021-05" db="EMBL/GenBank/DDBJ databases">
        <title>Draft genomes of marine bacteria isolated from model chitin particles.</title>
        <authorList>
            <person name="Datta M.S."/>
            <person name="Schwartzman J.A."/>
            <person name="Cordero O."/>
        </authorList>
    </citation>
    <scope>NUCLEOTIDE SEQUENCE [LARGE SCALE GENOMIC DNA]</scope>
    <source>
        <strain evidence="2 3">4E07</strain>
    </source>
</reference>
<dbReference type="InterPro" id="IPR002591">
    <property type="entry name" value="Phosphodiest/P_Trfase"/>
</dbReference>
<organism evidence="2 3">
    <name type="scientific">Falsiruegeria litorea</name>
    <dbReference type="NCBI Taxonomy" id="1280831"/>
    <lineage>
        <taxon>Bacteria</taxon>
        <taxon>Pseudomonadati</taxon>
        <taxon>Pseudomonadota</taxon>
        <taxon>Alphaproteobacteria</taxon>
        <taxon>Rhodobacterales</taxon>
        <taxon>Roseobacteraceae</taxon>
        <taxon>Falsiruegeria</taxon>
    </lineage>
</organism>
<evidence type="ECO:0000313" key="2">
    <source>
        <dbReference type="EMBL" id="MBT3142820.1"/>
    </source>
</evidence>